<evidence type="ECO:0000313" key="1">
    <source>
        <dbReference type="EMBL" id="KFD62106.1"/>
    </source>
</evidence>
<organism evidence="1">
    <name type="scientific">Trichuris suis</name>
    <name type="common">pig whipworm</name>
    <dbReference type="NCBI Taxonomy" id="68888"/>
    <lineage>
        <taxon>Eukaryota</taxon>
        <taxon>Metazoa</taxon>
        <taxon>Ecdysozoa</taxon>
        <taxon>Nematoda</taxon>
        <taxon>Enoplea</taxon>
        <taxon>Dorylaimia</taxon>
        <taxon>Trichinellida</taxon>
        <taxon>Trichuridae</taxon>
        <taxon>Trichuris</taxon>
    </lineage>
</organism>
<name>A0A085MY10_9BILA</name>
<gene>
    <name evidence="1" type="ORF">M514_25708</name>
</gene>
<accession>A0A085MY10</accession>
<sequence>MKFCEDELGINNSLTAHWNRHLRQVVAEALAEEPVQLRGPSRAVELDESLFSRSKYDRGKRYPQQWVFRGTKLATPLLYRWRTGVSHPAADHTEAREAWHHGDYGRVACPLVSQPRGVHAVASKPLSEVCGQSTGARTQSTELLWAQAKWGEQAAVWNASECTSIAPVRVHVEEAFGSIRRRTGCHPRGHPAVAPTQIECIAYVHSSASVNDKQ</sequence>
<reference evidence="1" key="1">
    <citation type="journal article" date="2014" name="Nat. Genet.">
        <title>Genome and transcriptome of the porcine whipworm Trichuris suis.</title>
        <authorList>
            <person name="Jex A.R."/>
            <person name="Nejsum P."/>
            <person name="Schwarz E.M."/>
            <person name="Hu L."/>
            <person name="Young N.D."/>
            <person name="Hall R.S."/>
            <person name="Korhonen P.K."/>
            <person name="Liao S."/>
            <person name="Thamsborg S."/>
            <person name="Xia J."/>
            <person name="Xu P."/>
            <person name="Wang S."/>
            <person name="Scheerlinck J.P."/>
            <person name="Hofmann A."/>
            <person name="Sternberg P.W."/>
            <person name="Wang J."/>
            <person name="Gasser R.B."/>
        </authorList>
    </citation>
    <scope>NUCLEOTIDE SEQUENCE [LARGE SCALE GENOMIC DNA]</scope>
    <source>
        <strain evidence="1">DCEP-RM93F</strain>
    </source>
</reference>
<proteinExistence type="predicted"/>
<dbReference type="AlphaFoldDB" id="A0A085MY10"/>
<dbReference type="Proteomes" id="UP000030758">
    <property type="component" value="Unassembled WGS sequence"/>
</dbReference>
<dbReference type="EMBL" id="KL367602">
    <property type="protein sequence ID" value="KFD62106.1"/>
    <property type="molecule type" value="Genomic_DNA"/>
</dbReference>
<protein>
    <submittedName>
        <fullName evidence="1">Uncharacterized protein</fullName>
    </submittedName>
</protein>